<sequence>MEQQANTVEYEDELMDGVPEMEHIEQVLDGLSDTVMGTEGMDLTANQRYLQSVLHTAGYLTRNEVAGNEGFLSSIGEGIKKAWEYIKNLFKSIFGGLFKKNVKDKLDKVDESAKAAEKAIDAVASPKVTTTNVGPVLQEATQIANKIEDQSAKETVVKKLDDIKALPVEHQPEQVKKVIKEVFDSRIIHSSLMRSQVAKLEAAVGRLNERKAKYQKLADEGEDSGVADGMVIGIQQYVNGLIGLPKVTTIKDLNSAKEFVRKIGRCEEAMSNSWVSIFETRQALESKIAKVEGQINHYSNDTDKEALNKRLDELKGLLSGVVEVDKITVTVAATMIDITELVRSSCVTKVK</sequence>
<dbReference type="RefSeq" id="YP_418198.1">
    <property type="nucleotide sequence ID" value="NC_007623.1"/>
</dbReference>
<dbReference type="KEGG" id="vg:5176634"/>
<reference evidence="1 2" key="4">
    <citation type="journal article" date="2005" name="J. Mol. Biol.">
        <title>Genome comparison of Pseudomonas aeruginosa large phages.</title>
        <authorList>
            <person name="Hertveldt K."/>
            <person name="Lavigne R."/>
            <person name="Pleteneva E."/>
            <person name="Sernova N."/>
            <person name="Kurochkina L."/>
            <person name="Korchevskii R."/>
            <person name="Robben J."/>
            <person name="Mesyanzhinov V."/>
            <person name="Krylov V.N."/>
            <person name="Volckaert G."/>
        </authorList>
    </citation>
    <scope>NUCLEOTIDE SEQUENCE</scope>
</reference>
<dbReference type="GeneID" id="5176634"/>
<dbReference type="Proteomes" id="UP000001239">
    <property type="component" value="Segment"/>
</dbReference>
<organism evidence="1 2">
    <name type="scientific">Pseudomonas phage EL</name>
    <dbReference type="NCBI Taxonomy" id="273133"/>
    <lineage>
        <taxon>Viruses</taxon>
        <taxon>Duplodnaviria</taxon>
        <taxon>Heunggongvirae</taxon>
        <taxon>Uroviricota</taxon>
        <taxon>Caudoviricetes</taxon>
        <taxon>Chimalliviridae</taxon>
        <taxon>Elvirus</taxon>
        <taxon>Elvirus EL</taxon>
    </lineage>
</organism>
<accession>Q2Z0R6</accession>
<reference evidence="1 2" key="1">
    <citation type="journal article" date="2002" name="Genetika">
        <title>Phenogenetic characterization of a group of giant Phi KZ-like bacteriophages of Pseudomonas aeruginosa].</title>
        <authorList>
            <person name="Burkal'tseva M.V."/>
            <person name="Krylov V.N."/>
            <person name="Pleteneva E.A."/>
            <person name="Shaburova O.V."/>
            <person name="Krylov S.V."/>
            <person name="Volckaert G."/>
            <person name="Sykilinda N.N."/>
            <person name="Kurochkina L.P."/>
            <person name="Mesyanzhinov V.V."/>
        </authorList>
    </citation>
    <scope>NUCLEOTIDE SEQUENCE [LARGE SCALE GENOMIC DNA]</scope>
</reference>
<name>Q2Z0R6_9CAUD</name>
<keyword evidence="2" id="KW-1185">Reference proteome</keyword>
<dbReference type="EMBL" id="AJ697969">
    <property type="protein sequence ID" value="CAG27259.1"/>
    <property type="molecule type" value="Genomic_DNA"/>
</dbReference>
<proteinExistence type="predicted"/>
<dbReference type="OrthoDB" id="38475at10239"/>
<reference evidence="1 2" key="2">
    <citation type="journal article" date="2003" name="Res. Microbiol.">
        <title>Myoviridae bacteriophages of Pseudomonas aeruginosa: a long and complex evolutionary pathway.</title>
        <authorList>
            <person name="Krylov V.N."/>
            <person name="Pleteneva E.A."/>
            <person name="Bourkalsteva M.V."/>
            <person name="Shaburova O.V."/>
            <person name="Volckaert G."/>
            <person name="Sykilinda N.N."/>
            <person name="Kurochkina L.P."/>
            <person name="Mesyanzhinov V.V."/>
        </authorList>
    </citation>
    <scope>NUCLEOTIDE SEQUENCE [LARGE SCALE GENOMIC DNA]</scope>
</reference>
<reference evidence="1 2" key="3">
    <citation type="journal article" date="2004" name="Bioinformatics">
        <title>PHIRE, a deterministic approach to reveal regulatory elements in bacteriophage genomes.</title>
        <authorList>
            <person name="Lavigne R."/>
            <person name="Sun W.D."/>
            <person name="Volckaert G."/>
        </authorList>
    </citation>
    <scope>NUCLEOTIDE SEQUENCE [LARGE SCALE GENOMIC DNA]</scope>
</reference>
<protein>
    <submittedName>
        <fullName evidence="1">Uncharacterized protein</fullName>
    </submittedName>
</protein>
<evidence type="ECO:0000313" key="2">
    <source>
        <dbReference type="Proteomes" id="UP000001239"/>
    </source>
</evidence>
<evidence type="ECO:0000313" key="1">
    <source>
        <dbReference type="EMBL" id="CAG27259.1"/>
    </source>
</evidence>